<evidence type="ECO:0000313" key="9">
    <source>
        <dbReference type="EMBL" id="MPV89243.1"/>
    </source>
</evidence>
<feature type="transmembrane region" description="Helical" evidence="8">
    <location>
        <begin position="31"/>
        <end position="49"/>
    </location>
</feature>
<proteinExistence type="predicted"/>
<feature type="non-terminal residue" evidence="9">
    <location>
        <position position="1"/>
    </location>
</feature>
<dbReference type="EMBL" id="WHPD01002429">
    <property type="protein sequence ID" value="MPV89243.1"/>
    <property type="molecule type" value="Genomic_DNA"/>
</dbReference>
<keyword evidence="4 8" id="KW-0812">Transmembrane</keyword>
<comment type="caution">
    <text evidence="9">The sequence shown here is derived from an EMBL/GenBank/DDBJ whole genome shotgun (WGS) entry which is preliminary data.</text>
</comment>
<protein>
    <submittedName>
        <fullName evidence="9">BCCT family transporter</fullName>
    </submittedName>
</protein>
<evidence type="ECO:0000256" key="7">
    <source>
        <dbReference type="SAM" id="MobiDB-lite"/>
    </source>
</evidence>
<comment type="subcellular location">
    <subcellularLocation>
        <location evidence="1">Cell membrane</location>
        <topology evidence="1">Multi-pass membrane protein</topology>
    </subcellularLocation>
</comment>
<evidence type="ECO:0000256" key="1">
    <source>
        <dbReference type="ARBA" id="ARBA00004651"/>
    </source>
</evidence>
<dbReference type="GO" id="GO:0022857">
    <property type="term" value="F:transmembrane transporter activity"/>
    <property type="evidence" value="ECO:0007669"/>
    <property type="project" value="InterPro"/>
</dbReference>
<reference evidence="9 10" key="1">
    <citation type="submission" date="2019-10" db="EMBL/GenBank/DDBJ databases">
        <title>Georgenia wutianyii sp. nov. and Georgenia yuyongxinii sp. nov. isolated from plateau pika (Ochotona curzoniae) in the Qinghai-Tibet plateau of China.</title>
        <authorList>
            <person name="Tian Z."/>
        </authorList>
    </citation>
    <scope>NUCLEOTIDE SEQUENCE [LARGE SCALE GENOMIC DNA]</scope>
    <source>
        <strain evidence="9 10">JCM 15130</strain>
    </source>
</reference>
<feature type="region of interest" description="Disordered" evidence="7">
    <location>
        <begin position="87"/>
        <end position="114"/>
    </location>
</feature>
<sequence length="114" mass="11782">VVLVVSIGAVALLLLSLGGTAVVDTVQTGTIIGAFPFSFVILLMIATLVRRLRCRDKAVRQLEKEVNDPRHRPGDDLVDADGLPLAPEAVAAPGSGAQHTAPAVPAPPTSPTRS</sequence>
<evidence type="ECO:0000256" key="3">
    <source>
        <dbReference type="ARBA" id="ARBA00022475"/>
    </source>
</evidence>
<organism evidence="9 10">
    <name type="scientific">Georgenia ruanii</name>
    <dbReference type="NCBI Taxonomy" id="348442"/>
    <lineage>
        <taxon>Bacteria</taxon>
        <taxon>Bacillati</taxon>
        <taxon>Actinomycetota</taxon>
        <taxon>Actinomycetes</taxon>
        <taxon>Micrococcales</taxon>
        <taxon>Bogoriellaceae</taxon>
        <taxon>Georgenia</taxon>
    </lineage>
</organism>
<keyword evidence="2" id="KW-0813">Transport</keyword>
<accession>A0A7J9UXZ7</accession>
<keyword evidence="6 8" id="KW-0472">Membrane</keyword>
<evidence type="ECO:0000256" key="5">
    <source>
        <dbReference type="ARBA" id="ARBA00022989"/>
    </source>
</evidence>
<evidence type="ECO:0000256" key="8">
    <source>
        <dbReference type="SAM" id="Phobius"/>
    </source>
</evidence>
<evidence type="ECO:0000313" key="10">
    <source>
        <dbReference type="Proteomes" id="UP000429644"/>
    </source>
</evidence>
<keyword evidence="5 8" id="KW-1133">Transmembrane helix</keyword>
<gene>
    <name evidence="9" type="ORF">GB882_11245</name>
</gene>
<evidence type="ECO:0000256" key="6">
    <source>
        <dbReference type="ARBA" id="ARBA00023136"/>
    </source>
</evidence>
<dbReference type="Proteomes" id="UP000429644">
    <property type="component" value="Unassembled WGS sequence"/>
</dbReference>
<keyword evidence="10" id="KW-1185">Reference proteome</keyword>
<keyword evidence="3" id="KW-1003">Cell membrane</keyword>
<dbReference type="AlphaFoldDB" id="A0A7J9UXZ7"/>
<feature type="compositionally biased region" description="Pro residues" evidence="7">
    <location>
        <begin position="104"/>
        <end position="114"/>
    </location>
</feature>
<evidence type="ECO:0000256" key="2">
    <source>
        <dbReference type="ARBA" id="ARBA00022448"/>
    </source>
</evidence>
<name>A0A7J9UXZ7_9MICO</name>
<dbReference type="Pfam" id="PF02028">
    <property type="entry name" value="BCCT"/>
    <property type="match status" value="1"/>
</dbReference>
<dbReference type="InterPro" id="IPR000060">
    <property type="entry name" value="BCCT_transptr"/>
</dbReference>
<evidence type="ECO:0000256" key="4">
    <source>
        <dbReference type="ARBA" id="ARBA00022692"/>
    </source>
</evidence>
<dbReference type="GO" id="GO:0005886">
    <property type="term" value="C:plasma membrane"/>
    <property type="evidence" value="ECO:0007669"/>
    <property type="project" value="UniProtKB-SubCell"/>
</dbReference>